<dbReference type="EMBL" id="FNOI01000001">
    <property type="protein sequence ID" value="SDW13570.1"/>
    <property type="molecule type" value="Genomic_DNA"/>
</dbReference>
<dbReference type="Proteomes" id="UP000199441">
    <property type="component" value="Unassembled WGS sequence"/>
</dbReference>
<dbReference type="RefSeq" id="WP_170833352.1">
    <property type="nucleotide sequence ID" value="NZ_FNOI01000001.1"/>
</dbReference>
<dbReference type="GO" id="GO:0022857">
    <property type="term" value="F:transmembrane transporter activity"/>
    <property type="evidence" value="ECO:0007669"/>
    <property type="project" value="InterPro"/>
</dbReference>
<feature type="transmembrane region" description="Helical" evidence="4">
    <location>
        <begin position="311"/>
        <end position="333"/>
    </location>
</feature>
<gene>
    <name evidence="5" type="ORF">SAMN04488001_0360</name>
</gene>
<feature type="transmembrane region" description="Helical" evidence="4">
    <location>
        <begin position="72"/>
        <end position="100"/>
    </location>
</feature>
<evidence type="ECO:0000256" key="1">
    <source>
        <dbReference type="ARBA" id="ARBA00022692"/>
    </source>
</evidence>
<feature type="transmembrane region" description="Helical" evidence="4">
    <location>
        <begin position="24"/>
        <end position="42"/>
    </location>
</feature>
<organism evidence="5 6">
    <name type="scientific">Litoreibacter albidus</name>
    <dbReference type="NCBI Taxonomy" id="670155"/>
    <lineage>
        <taxon>Bacteria</taxon>
        <taxon>Pseudomonadati</taxon>
        <taxon>Pseudomonadota</taxon>
        <taxon>Alphaproteobacteria</taxon>
        <taxon>Rhodobacterales</taxon>
        <taxon>Roseobacteraceae</taxon>
        <taxon>Litoreibacter</taxon>
    </lineage>
</organism>
<dbReference type="InterPro" id="IPR011701">
    <property type="entry name" value="MFS"/>
</dbReference>
<dbReference type="Gene3D" id="1.20.1250.20">
    <property type="entry name" value="MFS general substrate transporter like domains"/>
    <property type="match status" value="2"/>
</dbReference>
<keyword evidence="6" id="KW-1185">Reference proteome</keyword>
<keyword evidence="3 4" id="KW-0472">Membrane</keyword>
<dbReference type="InterPro" id="IPR036259">
    <property type="entry name" value="MFS_trans_sf"/>
</dbReference>
<evidence type="ECO:0000313" key="6">
    <source>
        <dbReference type="Proteomes" id="UP000199441"/>
    </source>
</evidence>
<feature type="transmembrane region" description="Helical" evidence="4">
    <location>
        <begin position="148"/>
        <end position="168"/>
    </location>
</feature>
<feature type="transmembrane region" description="Helical" evidence="4">
    <location>
        <begin position="254"/>
        <end position="273"/>
    </location>
</feature>
<proteinExistence type="predicted"/>
<feature type="transmembrane region" description="Helical" evidence="4">
    <location>
        <begin position="219"/>
        <end position="242"/>
    </location>
</feature>
<evidence type="ECO:0000256" key="2">
    <source>
        <dbReference type="ARBA" id="ARBA00022989"/>
    </source>
</evidence>
<dbReference type="STRING" id="670155.SAMN04488001_0360"/>
<reference evidence="6" key="1">
    <citation type="submission" date="2016-10" db="EMBL/GenBank/DDBJ databases">
        <authorList>
            <person name="Varghese N."/>
            <person name="Submissions S."/>
        </authorList>
    </citation>
    <scope>NUCLEOTIDE SEQUENCE [LARGE SCALE GENOMIC DNA]</scope>
    <source>
        <strain evidence="6">DSM 26922</strain>
    </source>
</reference>
<sequence>MFGDNIRRLDLDEAKALPFVRQPVFLLFLMAFAMPIAFATWSALLNNFVIEVAGFTGVEIGWLHTVREIPGFLAIGVIFLIIFVREQVLGLISLILLGLATGMTAYFPQFGGILMLTLLSSIGFHYYEAVNQSLQLQWIDKAKAPQTLGWLTAAGSFASLIAYGLLVLTWKTFDLSYETVYLIAGGITVLIAAFCLFYFPQFETPHPQNKKMVLRKRYWLYYALQFVSGARRQIFVVFAAFMMVERFGFEVHEITGLFLINYVANMIFAPLIGRAIGVFGERKMLVFEYVGLTLVFLAYGGIYYFGWGVVLAAGLYVVNHLFFSMAFALKTYFQKIADPADIAPTAAVAFTINHIAAVFLPVVLGYMWVSSPASVFIAAAGMAVTSLVLSFLIPRHPEPGHETIFARLKPVAAQ</sequence>
<evidence type="ECO:0008006" key="7">
    <source>
        <dbReference type="Google" id="ProtNLM"/>
    </source>
</evidence>
<dbReference type="AlphaFoldDB" id="A0A1H2R360"/>
<accession>A0A1H2R360</accession>
<evidence type="ECO:0000256" key="3">
    <source>
        <dbReference type="ARBA" id="ARBA00023136"/>
    </source>
</evidence>
<dbReference type="Pfam" id="PF07690">
    <property type="entry name" value="MFS_1"/>
    <property type="match status" value="1"/>
</dbReference>
<keyword evidence="2 4" id="KW-1133">Transmembrane helix</keyword>
<feature type="transmembrane region" description="Helical" evidence="4">
    <location>
        <begin position="106"/>
        <end position="127"/>
    </location>
</feature>
<protein>
    <recommendedName>
        <fullName evidence="7">Major Facilitator Superfamily protein</fullName>
    </recommendedName>
</protein>
<feature type="transmembrane region" description="Helical" evidence="4">
    <location>
        <begin position="345"/>
        <end position="369"/>
    </location>
</feature>
<evidence type="ECO:0000313" key="5">
    <source>
        <dbReference type="EMBL" id="SDW13570.1"/>
    </source>
</evidence>
<dbReference type="SUPFAM" id="SSF103473">
    <property type="entry name" value="MFS general substrate transporter"/>
    <property type="match status" value="1"/>
</dbReference>
<keyword evidence="1 4" id="KW-0812">Transmembrane</keyword>
<feature type="transmembrane region" description="Helical" evidence="4">
    <location>
        <begin position="180"/>
        <end position="199"/>
    </location>
</feature>
<feature type="transmembrane region" description="Helical" evidence="4">
    <location>
        <begin position="285"/>
        <end position="305"/>
    </location>
</feature>
<name>A0A1H2R360_9RHOB</name>
<feature type="transmembrane region" description="Helical" evidence="4">
    <location>
        <begin position="375"/>
        <end position="393"/>
    </location>
</feature>
<evidence type="ECO:0000256" key="4">
    <source>
        <dbReference type="SAM" id="Phobius"/>
    </source>
</evidence>